<evidence type="ECO:0000313" key="8">
    <source>
        <dbReference type="EMBL" id="MEN1947990.1"/>
    </source>
</evidence>
<dbReference type="RefSeq" id="WP_342115802.1">
    <property type="nucleotide sequence ID" value="NZ_JBCAUN010000003.1"/>
</dbReference>
<feature type="transmembrane region" description="Helical" evidence="7">
    <location>
        <begin position="302"/>
        <end position="324"/>
    </location>
</feature>
<organism evidence="8 9">
    <name type="scientific">Leifsonia stereocauli</name>
    <dbReference type="NCBI Taxonomy" id="3134136"/>
    <lineage>
        <taxon>Bacteria</taxon>
        <taxon>Bacillati</taxon>
        <taxon>Actinomycetota</taxon>
        <taxon>Actinomycetes</taxon>
        <taxon>Micrococcales</taxon>
        <taxon>Microbacteriaceae</taxon>
        <taxon>Leifsonia</taxon>
    </lineage>
</organism>
<comment type="similarity">
    <text evidence="2">Belongs to the polysaccharide synthase family.</text>
</comment>
<evidence type="ECO:0000256" key="4">
    <source>
        <dbReference type="ARBA" id="ARBA00022692"/>
    </source>
</evidence>
<feature type="transmembrane region" description="Helical" evidence="7">
    <location>
        <begin position="336"/>
        <end position="357"/>
    </location>
</feature>
<feature type="transmembrane region" description="Helical" evidence="7">
    <location>
        <begin position="423"/>
        <end position="444"/>
    </location>
</feature>
<keyword evidence="9" id="KW-1185">Reference proteome</keyword>
<keyword evidence="6 7" id="KW-0472">Membrane</keyword>
<dbReference type="CDD" id="cd13127">
    <property type="entry name" value="MATE_tuaB_like"/>
    <property type="match status" value="1"/>
</dbReference>
<evidence type="ECO:0000256" key="6">
    <source>
        <dbReference type="ARBA" id="ARBA00023136"/>
    </source>
</evidence>
<dbReference type="EMBL" id="JBCLVG010000003">
    <property type="protein sequence ID" value="MEN1947990.1"/>
    <property type="molecule type" value="Genomic_DNA"/>
</dbReference>
<reference evidence="8 9" key="1">
    <citation type="submission" date="2024-03" db="EMBL/GenBank/DDBJ databases">
        <title>YIM 134122 draft genome.</title>
        <authorList>
            <person name="Zuo S."/>
            <person name="Xiong L."/>
        </authorList>
    </citation>
    <scope>NUCLEOTIDE SEQUENCE [LARGE SCALE GENOMIC DNA]</scope>
    <source>
        <strain evidence="8 9">YIM 134122</strain>
    </source>
</reference>
<feature type="transmembrane region" description="Helical" evidence="7">
    <location>
        <begin position="393"/>
        <end position="411"/>
    </location>
</feature>
<feature type="transmembrane region" description="Helical" evidence="7">
    <location>
        <begin position="450"/>
        <end position="474"/>
    </location>
</feature>
<comment type="subcellular location">
    <subcellularLocation>
        <location evidence="1">Cell membrane</location>
        <topology evidence="1">Multi-pass membrane protein</topology>
    </subcellularLocation>
</comment>
<evidence type="ECO:0000256" key="2">
    <source>
        <dbReference type="ARBA" id="ARBA00007430"/>
    </source>
</evidence>
<dbReference type="PANTHER" id="PTHR30250:SF10">
    <property type="entry name" value="LIPOPOLYSACCHARIDE BIOSYNTHESIS PROTEIN WZXC"/>
    <property type="match status" value="1"/>
</dbReference>
<gene>
    <name evidence="8" type="ORF">WJX64_15635</name>
</gene>
<evidence type="ECO:0000313" key="9">
    <source>
        <dbReference type="Proteomes" id="UP001425155"/>
    </source>
</evidence>
<feature type="transmembrane region" description="Helical" evidence="7">
    <location>
        <begin position="93"/>
        <end position="117"/>
    </location>
</feature>
<evidence type="ECO:0000256" key="3">
    <source>
        <dbReference type="ARBA" id="ARBA00022475"/>
    </source>
</evidence>
<feature type="transmembrane region" description="Helical" evidence="7">
    <location>
        <begin position="53"/>
        <end position="72"/>
    </location>
</feature>
<dbReference type="Proteomes" id="UP001425155">
    <property type="component" value="Unassembled WGS sequence"/>
</dbReference>
<keyword evidence="4 7" id="KW-0812">Transmembrane</keyword>
<comment type="caution">
    <text evidence="8">The sequence shown here is derived from an EMBL/GenBank/DDBJ whole genome shotgun (WGS) entry which is preliminary data.</text>
</comment>
<sequence>MSESGAPPGDGSSGLGARAARGAAVTVGGQGIRILIQVVSVVTLARLLSPQDYGLVAMVLAVVGVAEIFRDFGLSSAAVQVPLLSRGQRDNLFWINTGLGVVLAGIALLAAPLVGLLYREPDVVALTQVLSLTFVLNGLAAQYRADRNRQLKFAVLALSDVGGAAIGLGVAISTALLGWGYWALAAQQLTQGLVALVVLVGSARWLPRLPDRSADVRGLLRFGWHLVGTQLVGYITNNIDSVIVGVRFGAAQLGIYSRGFQLLMQPLGQLRAPTTTVALPVLSRLQNDPARYDEFLVRGQQALGYTLVAGLGVVVAAADPLVAILLGPQWQEVVPILRILAAAGAFQTLAYVGYWVYLSRALTSDLLRYSMVTSVVKIACILIGSYWGIIGVAIGYAAGPAIAWPISIIWLSTRTTIPARRLVLGALRMLAVATVAAGAGWLAAVASTALGVVAEAAIAIGVTLAVYAIIALIIPPVRRDVAGIIAIMRLVPAARRGRSA</sequence>
<keyword evidence="5 7" id="KW-1133">Transmembrane helix</keyword>
<feature type="transmembrane region" description="Helical" evidence="7">
    <location>
        <begin position="153"/>
        <end position="182"/>
    </location>
</feature>
<dbReference type="Pfam" id="PF13440">
    <property type="entry name" value="Polysacc_synt_3"/>
    <property type="match status" value="1"/>
</dbReference>
<proteinExistence type="inferred from homology"/>
<keyword evidence="3" id="KW-1003">Cell membrane</keyword>
<dbReference type="PANTHER" id="PTHR30250">
    <property type="entry name" value="PST FAMILY PREDICTED COLANIC ACID TRANSPORTER"/>
    <property type="match status" value="1"/>
</dbReference>
<feature type="transmembrane region" description="Helical" evidence="7">
    <location>
        <begin position="369"/>
        <end position="387"/>
    </location>
</feature>
<dbReference type="InterPro" id="IPR050833">
    <property type="entry name" value="Poly_Biosynth_Transport"/>
</dbReference>
<protein>
    <submittedName>
        <fullName evidence="8">Lipopolysaccharide biosynthesis protein</fullName>
    </submittedName>
</protein>
<feature type="transmembrane region" description="Helical" evidence="7">
    <location>
        <begin position="123"/>
        <end position="141"/>
    </location>
</feature>
<evidence type="ECO:0000256" key="7">
    <source>
        <dbReference type="SAM" id="Phobius"/>
    </source>
</evidence>
<feature type="transmembrane region" description="Helical" evidence="7">
    <location>
        <begin position="188"/>
        <end position="207"/>
    </location>
</feature>
<evidence type="ECO:0000256" key="1">
    <source>
        <dbReference type="ARBA" id="ARBA00004651"/>
    </source>
</evidence>
<evidence type="ECO:0000256" key="5">
    <source>
        <dbReference type="ARBA" id="ARBA00022989"/>
    </source>
</evidence>
<accession>A0ABU9W7L9</accession>
<name>A0ABU9W7L9_9MICO</name>